<dbReference type="STRING" id="97972.A0A2V1E6J5"/>
<dbReference type="Proteomes" id="UP000244855">
    <property type="component" value="Unassembled WGS sequence"/>
</dbReference>
<evidence type="ECO:0000256" key="2">
    <source>
        <dbReference type="SAM" id="MobiDB-lite"/>
    </source>
</evidence>
<feature type="compositionally biased region" description="Polar residues" evidence="2">
    <location>
        <begin position="538"/>
        <end position="553"/>
    </location>
</feature>
<keyword evidence="1" id="KW-0175">Coiled coil</keyword>
<sequence>MAHSSKSHAIMAELGGNHRPDHKLAYDTPSKSHQSGKHCDASTSKTTHTTEGSGGDLASEEASNGDEDADSSATQGDEQDDEDEEEPEVFAPSHGRGKGKGKGKGKRPAIRVEPVDDESEMEENDTVTLETGLYPGKHPVKQLFTTNKKRTFSNVSNTSLLFGDDESEKSFPRRKIARKLSNSSIKSLLKYKENANEAMENSENAIESDDEDYSGVNLVPDDDDDYEQEEESFLIQEAMEDSNSFNTLMNNFNDARRLSLDSHVSDSIFDMTAPLSGAYLEDMNLPDHGFGQFFEPEPLPPSPDPIAKRKYSDSSTKRVRFDDEVQMSDSSSASSSELDSSLYPDLFLEQDKLPPSLSQLLDIDYDEDNGDYDSPGSEMSFWDFAQEETVQSAPTRPNPLKAARELEDDESSDPGSSGYETDIGDTTDEYESDMESLANPQTPVQNKSVLHKPSSAPASRVSSPMPFARSSKPSGSKPTGRAIPPTRGIFIHDDSSKAIAVTNRKTKTLTFYRPRASTNPWVTSFGPQSSSNSTTNSPRASLQQYNNGSDSEVSNEMFNNPFTTDIMLTGIFGAAPTDEFFFGADSVGPPEAFYPFVSVGTNGTIMDEEGEYDEEEDYEDDLNITDFMDFGDDADATDVDQEDEETDAPATPATSTMAMNGSTPAHPTPMTQTPANRKRNASDAMLQHFDRGVVTAFRNNQSRYRDVACLPSDPTIRASVSKPIRSGKSAEQLMTPLRKRSGPRRTAKSPFQPSSPMVHASSPLSSVARASSRLHNSVLTSNRAPKMGTFS</sequence>
<feature type="compositionally biased region" description="Acidic residues" evidence="2">
    <location>
        <begin position="115"/>
        <end position="125"/>
    </location>
</feature>
<proteinExistence type="predicted"/>
<accession>A0A2V1E6J5</accession>
<dbReference type="EMBL" id="KZ805310">
    <property type="protein sequence ID" value="PVI06111.1"/>
    <property type="molecule type" value="Genomic_DNA"/>
</dbReference>
<feature type="compositionally biased region" description="Basic and acidic residues" evidence="2">
    <location>
        <begin position="16"/>
        <end position="25"/>
    </location>
</feature>
<dbReference type="PANTHER" id="PTHR35711">
    <property type="entry name" value="EXPRESSED PROTEIN"/>
    <property type="match status" value="1"/>
</dbReference>
<feature type="compositionally biased region" description="Low complexity" evidence="2">
    <location>
        <begin position="760"/>
        <end position="774"/>
    </location>
</feature>
<feature type="compositionally biased region" description="Basic residues" evidence="2">
    <location>
        <begin position="95"/>
        <end position="109"/>
    </location>
</feature>
<feature type="compositionally biased region" description="Basic residues" evidence="2">
    <location>
        <begin position="737"/>
        <end position="747"/>
    </location>
</feature>
<dbReference type="AlphaFoldDB" id="A0A2V1E6J5"/>
<name>A0A2V1E6J5_9PLEO</name>
<feature type="region of interest" description="Disordered" evidence="2">
    <location>
        <begin position="636"/>
        <end position="676"/>
    </location>
</feature>
<feature type="compositionally biased region" description="Acidic residues" evidence="2">
    <location>
        <begin position="636"/>
        <end position="647"/>
    </location>
</feature>
<feature type="compositionally biased region" description="Basic and acidic residues" evidence="2">
    <location>
        <begin position="306"/>
        <end position="323"/>
    </location>
</feature>
<organism evidence="3 4">
    <name type="scientific">Periconia macrospinosa</name>
    <dbReference type="NCBI Taxonomy" id="97972"/>
    <lineage>
        <taxon>Eukaryota</taxon>
        <taxon>Fungi</taxon>
        <taxon>Dikarya</taxon>
        <taxon>Ascomycota</taxon>
        <taxon>Pezizomycotina</taxon>
        <taxon>Dothideomycetes</taxon>
        <taxon>Pleosporomycetidae</taxon>
        <taxon>Pleosporales</taxon>
        <taxon>Massarineae</taxon>
        <taxon>Periconiaceae</taxon>
        <taxon>Periconia</taxon>
    </lineage>
</organism>
<evidence type="ECO:0000313" key="3">
    <source>
        <dbReference type="EMBL" id="PVI06111.1"/>
    </source>
</evidence>
<feature type="region of interest" description="Disordered" evidence="2">
    <location>
        <begin position="1"/>
        <end position="145"/>
    </location>
</feature>
<feature type="region of interest" description="Disordered" evidence="2">
    <location>
        <begin position="520"/>
        <end position="553"/>
    </location>
</feature>
<feature type="coiled-coil region" evidence="1">
    <location>
        <begin position="185"/>
        <end position="212"/>
    </location>
</feature>
<feature type="compositionally biased region" description="Polar residues" evidence="2">
    <location>
        <begin position="438"/>
        <end position="448"/>
    </location>
</feature>
<protein>
    <submittedName>
        <fullName evidence="3">Uncharacterized protein</fullName>
    </submittedName>
</protein>
<feature type="compositionally biased region" description="Acidic residues" evidence="2">
    <location>
        <begin position="77"/>
        <end position="88"/>
    </location>
</feature>
<evidence type="ECO:0000256" key="1">
    <source>
        <dbReference type="SAM" id="Coils"/>
    </source>
</evidence>
<feature type="compositionally biased region" description="Polar residues" evidence="2">
    <location>
        <begin position="41"/>
        <end position="51"/>
    </location>
</feature>
<dbReference type="OrthoDB" id="5399183at2759"/>
<feature type="region of interest" description="Disordered" evidence="2">
    <location>
        <begin position="290"/>
        <end position="338"/>
    </location>
</feature>
<feature type="compositionally biased region" description="Acidic residues" evidence="2">
    <location>
        <begin position="422"/>
        <end position="434"/>
    </location>
</feature>
<keyword evidence="4" id="KW-1185">Reference proteome</keyword>
<feature type="compositionally biased region" description="Low complexity" evidence="2">
    <location>
        <begin position="453"/>
        <end position="466"/>
    </location>
</feature>
<feature type="compositionally biased region" description="Polar residues" evidence="2">
    <location>
        <begin position="655"/>
        <end position="675"/>
    </location>
</feature>
<feature type="region of interest" description="Disordered" evidence="2">
    <location>
        <begin position="403"/>
        <end position="489"/>
    </location>
</feature>
<reference evidence="3 4" key="1">
    <citation type="journal article" date="2018" name="Sci. Rep.">
        <title>Comparative genomics provides insights into the lifestyle and reveals functional heterogeneity of dark septate endophytic fungi.</title>
        <authorList>
            <person name="Knapp D.G."/>
            <person name="Nemeth J.B."/>
            <person name="Barry K."/>
            <person name="Hainaut M."/>
            <person name="Henrissat B."/>
            <person name="Johnson J."/>
            <person name="Kuo A."/>
            <person name="Lim J.H.P."/>
            <person name="Lipzen A."/>
            <person name="Nolan M."/>
            <person name="Ohm R.A."/>
            <person name="Tamas L."/>
            <person name="Grigoriev I.V."/>
            <person name="Spatafora J.W."/>
            <person name="Nagy L.G."/>
            <person name="Kovacs G.M."/>
        </authorList>
    </citation>
    <scope>NUCLEOTIDE SEQUENCE [LARGE SCALE GENOMIC DNA]</scope>
    <source>
        <strain evidence="3 4">DSE2036</strain>
    </source>
</reference>
<gene>
    <name evidence="3" type="ORF">DM02DRAFT_34673</name>
</gene>
<evidence type="ECO:0000313" key="4">
    <source>
        <dbReference type="Proteomes" id="UP000244855"/>
    </source>
</evidence>
<dbReference type="PANTHER" id="PTHR35711:SF1">
    <property type="entry name" value="ECTODERMAL, ISOFORM F"/>
    <property type="match status" value="1"/>
</dbReference>
<feature type="region of interest" description="Disordered" evidence="2">
    <location>
        <begin position="722"/>
        <end position="791"/>
    </location>
</feature>
<feature type="compositionally biased region" description="Low complexity" evidence="2">
    <location>
        <begin position="328"/>
        <end position="338"/>
    </location>
</feature>